<accession>A0A1X7UU21</accession>
<feature type="compositionally biased region" description="Basic and acidic residues" evidence="1">
    <location>
        <begin position="174"/>
        <end position="224"/>
    </location>
</feature>
<feature type="region of interest" description="Disordered" evidence="1">
    <location>
        <begin position="363"/>
        <end position="391"/>
    </location>
</feature>
<reference evidence="2" key="1">
    <citation type="submission" date="2017-05" db="UniProtKB">
        <authorList>
            <consortium name="EnsemblMetazoa"/>
        </authorList>
    </citation>
    <scope>IDENTIFICATION</scope>
</reference>
<name>A0A1X7UU21_AMPQE</name>
<dbReference type="OrthoDB" id="432528at2759"/>
<protein>
    <submittedName>
        <fullName evidence="2">Uncharacterized protein</fullName>
    </submittedName>
</protein>
<evidence type="ECO:0000256" key="1">
    <source>
        <dbReference type="SAM" id="MobiDB-lite"/>
    </source>
</evidence>
<evidence type="ECO:0000313" key="2">
    <source>
        <dbReference type="EnsemblMetazoa" id="Aqu2.1.31024_001"/>
    </source>
</evidence>
<feature type="compositionally biased region" description="Polar residues" evidence="1">
    <location>
        <begin position="363"/>
        <end position="386"/>
    </location>
</feature>
<organism evidence="2">
    <name type="scientific">Amphimedon queenslandica</name>
    <name type="common">Sponge</name>
    <dbReference type="NCBI Taxonomy" id="400682"/>
    <lineage>
        <taxon>Eukaryota</taxon>
        <taxon>Metazoa</taxon>
        <taxon>Porifera</taxon>
        <taxon>Demospongiae</taxon>
        <taxon>Heteroscleromorpha</taxon>
        <taxon>Haplosclerida</taxon>
        <taxon>Niphatidae</taxon>
        <taxon>Amphimedon</taxon>
    </lineage>
</organism>
<feature type="region of interest" description="Disordered" evidence="1">
    <location>
        <begin position="132"/>
        <end position="227"/>
    </location>
</feature>
<sequence>MHTDNLECLSDVNIASKKLFLIQGDRPQLLNWERYGLRIGVSGGSLSSTETAEVAVVTLVGGQFVFPKNTVLVSAMYAVSISRPLLKALRLEMQHCVDLLRGAKTKYIKFAIAPVSTASLSYEFSIVDGGEFREEEEEQEGEGNRGDHNGWNENGGDHEEEEGGEGQEQGAGTMEEKEKEGKEDEKNGDGVQEREGGETEEGKQETKGQHTLQGEERDNDKEKPSTGVSKAITYSGITYYEQDGVEDLLTFTAAKKLNALLEFAQNYHKESKMGQNITFRIKDDQEYIELVLDHIPQDDPFTGWKIKPHVKPSRLYKEDIVNFGGVEYPLPPTCLISVYGSPAPGVVHPVTIFIHRSLRNTPHPSSASATTAVQTGAQASPSVSTDQHVHQPSLDPQLAVKAFRKQFGALSKLLSVSCNRLAVAPELFSEGLITFDCYRNATEGSSKTEEEKSTALMISLMSTISTQPELLTELINVLNRIEPFKLLATKLVEASYH</sequence>
<dbReference type="InParanoid" id="A0A1X7UU21"/>
<dbReference type="AlphaFoldDB" id="A0A1X7UU21"/>
<dbReference type="EnsemblMetazoa" id="Aqu2.1.31024_001">
    <property type="protein sequence ID" value="Aqu2.1.31024_001"/>
    <property type="gene ID" value="Aqu2.1.31024"/>
</dbReference>
<proteinExistence type="predicted"/>